<feature type="domain" description="Activator of Hsp90 ATPase homologue 1/2-like C-terminal" evidence="2">
    <location>
        <begin position="18"/>
        <end position="143"/>
    </location>
</feature>
<proteinExistence type="inferred from homology"/>
<dbReference type="SUPFAM" id="SSF55961">
    <property type="entry name" value="Bet v1-like"/>
    <property type="match status" value="1"/>
</dbReference>
<accession>A0ABW1T0X5</accession>
<dbReference type="Proteomes" id="UP001596138">
    <property type="component" value="Unassembled WGS sequence"/>
</dbReference>
<sequence>MTKEGGVGPIVESVFVPADPEAVYAAFTDGIGTWWPVGTHSVSGVVVEGLELEAHAGGLLVEVWADGTRAPWAHVVTVVPASLLSFAWNPGGGPRPATTVEVAFTAVAEGTQVRVTHSGWEPLGEEARMDYVAGWPFVLDRLALHVSRPGPRADWA</sequence>
<comment type="caution">
    <text evidence="3">The sequence shown here is derived from an EMBL/GenBank/DDBJ whole genome shotgun (WGS) entry which is preliminary data.</text>
</comment>
<protein>
    <submittedName>
        <fullName evidence="3">SRPBCC domain-containing protein</fullName>
    </submittedName>
</protein>
<keyword evidence="4" id="KW-1185">Reference proteome</keyword>
<dbReference type="Pfam" id="PF08327">
    <property type="entry name" value="AHSA1"/>
    <property type="match status" value="1"/>
</dbReference>
<reference evidence="4" key="1">
    <citation type="journal article" date="2019" name="Int. J. Syst. Evol. Microbiol.">
        <title>The Global Catalogue of Microorganisms (GCM) 10K type strain sequencing project: providing services to taxonomists for standard genome sequencing and annotation.</title>
        <authorList>
            <consortium name="The Broad Institute Genomics Platform"/>
            <consortium name="The Broad Institute Genome Sequencing Center for Infectious Disease"/>
            <person name="Wu L."/>
            <person name="Ma J."/>
        </authorList>
    </citation>
    <scope>NUCLEOTIDE SEQUENCE [LARGE SCALE GENOMIC DNA]</scope>
    <source>
        <strain evidence="4">CGMCC 4.7317</strain>
    </source>
</reference>
<dbReference type="InterPro" id="IPR023393">
    <property type="entry name" value="START-like_dom_sf"/>
</dbReference>
<evidence type="ECO:0000313" key="4">
    <source>
        <dbReference type="Proteomes" id="UP001596138"/>
    </source>
</evidence>
<dbReference type="RefSeq" id="WP_386765322.1">
    <property type="nucleotide sequence ID" value="NZ_JBHSTI010000008.1"/>
</dbReference>
<name>A0ABW1T0X5_9ACTN</name>
<evidence type="ECO:0000313" key="3">
    <source>
        <dbReference type="EMBL" id="MFC6237743.1"/>
    </source>
</evidence>
<dbReference type="EMBL" id="JBHSTI010000008">
    <property type="protein sequence ID" value="MFC6237743.1"/>
    <property type="molecule type" value="Genomic_DNA"/>
</dbReference>
<comment type="similarity">
    <text evidence="1">Belongs to the AHA1 family.</text>
</comment>
<organism evidence="3 4">
    <name type="scientific">Longivirga aurantiaca</name>
    <dbReference type="NCBI Taxonomy" id="1837743"/>
    <lineage>
        <taxon>Bacteria</taxon>
        <taxon>Bacillati</taxon>
        <taxon>Actinomycetota</taxon>
        <taxon>Actinomycetes</taxon>
        <taxon>Sporichthyales</taxon>
        <taxon>Sporichthyaceae</taxon>
        <taxon>Longivirga</taxon>
    </lineage>
</organism>
<dbReference type="Gene3D" id="3.30.530.20">
    <property type="match status" value="1"/>
</dbReference>
<gene>
    <name evidence="3" type="ORF">ACFQGU_07620</name>
</gene>
<dbReference type="InterPro" id="IPR013538">
    <property type="entry name" value="ASHA1/2-like_C"/>
</dbReference>
<evidence type="ECO:0000256" key="1">
    <source>
        <dbReference type="ARBA" id="ARBA00006817"/>
    </source>
</evidence>
<evidence type="ECO:0000259" key="2">
    <source>
        <dbReference type="Pfam" id="PF08327"/>
    </source>
</evidence>